<reference evidence="3" key="1">
    <citation type="submission" date="2016-10" db="EMBL/GenBank/DDBJ databases">
        <authorList>
            <person name="Varghese N."/>
            <person name="Submissions S."/>
        </authorList>
    </citation>
    <scope>NUCLEOTIDE SEQUENCE [LARGE SCALE GENOMIC DNA]</scope>
    <source>
        <strain evidence="3">DSM 45413</strain>
    </source>
</reference>
<evidence type="ECO:0000313" key="3">
    <source>
        <dbReference type="Proteomes" id="UP000198960"/>
    </source>
</evidence>
<sequence length="178" mass="18267">MTDPVPNRSAAHGDPARGAADRVLVAVFASPVAEVLLRWAPELGYRTVLLDPDAGRPAGARAFAEVGLDDALDLAAADVVVTDHHRPELGEVLRDALARPVRWVGVLGNPRHEGPHVAALTALGVPAADIARVHRPIGLDIGSKAPAEIALSTLAGLLADRNGRSGGTAHGRAAAAQA</sequence>
<keyword evidence="3" id="KW-1185">Reference proteome</keyword>
<dbReference type="OrthoDB" id="5242066at2"/>
<evidence type="ECO:0000259" key="1">
    <source>
        <dbReference type="Pfam" id="PF13478"/>
    </source>
</evidence>
<name>A0A1H8TN30_9ACTN</name>
<dbReference type="EMBL" id="FOEE01000006">
    <property type="protein sequence ID" value="SEO92261.1"/>
    <property type="molecule type" value="Genomic_DNA"/>
</dbReference>
<proteinExistence type="predicted"/>
<dbReference type="Pfam" id="PF13478">
    <property type="entry name" value="XdhC_C"/>
    <property type="match status" value="1"/>
</dbReference>
<dbReference type="PANTHER" id="PTHR30388:SF6">
    <property type="entry name" value="XANTHINE DEHYDROGENASE SUBUNIT A-RELATED"/>
    <property type="match status" value="1"/>
</dbReference>
<dbReference type="RefSeq" id="WP_091943353.1">
    <property type="nucleotide sequence ID" value="NZ_FOEE01000006.1"/>
</dbReference>
<dbReference type="Proteomes" id="UP000198960">
    <property type="component" value="Unassembled WGS sequence"/>
</dbReference>
<feature type="domain" description="XdhC Rossmann" evidence="1">
    <location>
        <begin position="24"/>
        <end position="156"/>
    </location>
</feature>
<dbReference type="Gene3D" id="3.40.50.720">
    <property type="entry name" value="NAD(P)-binding Rossmann-like Domain"/>
    <property type="match status" value="1"/>
</dbReference>
<dbReference type="PANTHER" id="PTHR30388">
    <property type="entry name" value="ALDEHYDE OXIDOREDUCTASE MOLYBDENUM COFACTOR ASSEMBLY PROTEIN"/>
    <property type="match status" value="1"/>
</dbReference>
<dbReference type="InterPro" id="IPR027051">
    <property type="entry name" value="XdhC_Rossmann_dom"/>
</dbReference>
<evidence type="ECO:0000313" key="2">
    <source>
        <dbReference type="EMBL" id="SEO92261.1"/>
    </source>
</evidence>
<accession>A0A1H8TN30</accession>
<gene>
    <name evidence="2" type="ORF">SAMN05660991_02409</name>
</gene>
<dbReference type="InterPro" id="IPR052698">
    <property type="entry name" value="MoCofactor_Util/Proc"/>
</dbReference>
<protein>
    <submittedName>
        <fullName evidence="2">Xanthine dehydrogenase accessory factor</fullName>
    </submittedName>
</protein>
<dbReference type="STRING" id="673521.SAMN05660991_02409"/>
<organism evidence="2 3">
    <name type="scientific">Trujillonella endophytica</name>
    <dbReference type="NCBI Taxonomy" id="673521"/>
    <lineage>
        <taxon>Bacteria</taxon>
        <taxon>Bacillati</taxon>
        <taxon>Actinomycetota</taxon>
        <taxon>Actinomycetes</taxon>
        <taxon>Geodermatophilales</taxon>
        <taxon>Geodermatophilaceae</taxon>
        <taxon>Trujillonella</taxon>
    </lineage>
</organism>
<dbReference type="AlphaFoldDB" id="A0A1H8TN30"/>